<evidence type="ECO:0000313" key="2">
    <source>
        <dbReference type="Proteomes" id="UP000187203"/>
    </source>
</evidence>
<organism evidence="1 2">
    <name type="scientific">Corchorus olitorius</name>
    <dbReference type="NCBI Taxonomy" id="93759"/>
    <lineage>
        <taxon>Eukaryota</taxon>
        <taxon>Viridiplantae</taxon>
        <taxon>Streptophyta</taxon>
        <taxon>Embryophyta</taxon>
        <taxon>Tracheophyta</taxon>
        <taxon>Spermatophyta</taxon>
        <taxon>Magnoliopsida</taxon>
        <taxon>eudicotyledons</taxon>
        <taxon>Gunneridae</taxon>
        <taxon>Pentapetalae</taxon>
        <taxon>rosids</taxon>
        <taxon>malvids</taxon>
        <taxon>Malvales</taxon>
        <taxon>Malvaceae</taxon>
        <taxon>Grewioideae</taxon>
        <taxon>Apeibeae</taxon>
        <taxon>Corchorus</taxon>
    </lineage>
</organism>
<proteinExistence type="predicted"/>
<dbReference type="AlphaFoldDB" id="A0A1R3L495"/>
<protein>
    <submittedName>
        <fullName evidence="1">Uncharacterized protein</fullName>
    </submittedName>
</protein>
<evidence type="ECO:0000313" key="1">
    <source>
        <dbReference type="EMBL" id="OMP14129.1"/>
    </source>
</evidence>
<sequence length="33" mass="3456">MAPEPLLLTPRALSAPDLPLVSNVVKDAGIEVE</sequence>
<accession>A0A1R3L495</accession>
<name>A0A1R3L495_9ROSI</name>
<keyword evidence="2" id="KW-1185">Reference proteome</keyword>
<comment type="caution">
    <text evidence="1">The sequence shown here is derived from an EMBL/GenBank/DDBJ whole genome shotgun (WGS) entry which is preliminary data.</text>
</comment>
<gene>
    <name evidence="1" type="ORF">COLO4_00272</name>
</gene>
<dbReference type="Proteomes" id="UP000187203">
    <property type="component" value="Unassembled WGS sequence"/>
</dbReference>
<reference evidence="2" key="1">
    <citation type="submission" date="2013-09" db="EMBL/GenBank/DDBJ databases">
        <title>Corchorus olitorius genome sequencing.</title>
        <authorList>
            <person name="Alam M."/>
            <person name="Haque M.S."/>
            <person name="Islam M.S."/>
            <person name="Emdad E.M."/>
            <person name="Islam M.M."/>
            <person name="Ahmed B."/>
            <person name="Halim A."/>
            <person name="Hossen Q.M.M."/>
            <person name="Hossain M.Z."/>
            <person name="Ahmed R."/>
            <person name="Khan M.M."/>
            <person name="Islam R."/>
            <person name="Rashid M.M."/>
            <person name="Khan S.A."/>
            <person name="Rahman M.S."/>
            <person name="Alam M."/>
            <person name="Yahiya A.S."/>
            <person name="Khan M.S."/>
            <person name="Azam M.S."/>
            <person name="Haque T."/>
            <person name="Lashkar M.Z.H."/>
            <person name="Akhand A.I."/>
            <person name="Morshed G."/>
            <person name="Roy S."/>
            <person name="Uddin K.S."/>
            <person name="Rabeya T."/>
            <person name="Hossain A.S."/>
            <person name="Chowdhury A."/>
            <person name="Snigdha A.R."/>
            <person name="Mortoza M.S."/>
            <person name="Matin S.A."/>
            <person name="Hoque S.M.E."/>
            <person name="Islam M.K."/>
            <person name="Roy D.K."/>
            <person name="Haider R."/>
            <person name="Moosa M.M."/>
            <person name="Elias S.M."/>
            <person name="Hasan A.M."/>
            <person name="Jahan S."/>
            <person name="Shafiuddin M."/>
            <person name="Mahmood N."/>
            <person name="Shommy N.S."/>
        </authorList>
    </citation>
    <scope>NUCLEOTIDE SEQUENCE [LARGE SCALE GENOMIC DNA]</scope>
    <source>
        <strain evidence="2">cv. O-4</strain>
    </source>
</reference>
<dbReference type="EMBL" id="AWUE01001949">
    <property type="protein sequence ID" value="OMP14129.1"/>
    <property type="molecule type" value="Genomic_DNA"/>
</dbReference>